<gene>
    <name evidence="2" type="ORF">ACFQ03_24230</name>
</gene>
<dbReference type="EMBL" id="JBHTIU010000104">
    <property type="protein sequence ID" value="MFD0872233.1"/>
    <property type="molecule type" value="Genomic_DNA"/>
</dbReference>
<comment type="caution">
    <text evidence="2">The sequence shown here is derived from an EMBL/GenBank/DDBJ whole genome shotgun (WGS) entry which is preliminary data.</text>
</comment>
<evidence type="ECO:0000313" key="2">
    <source>
        <dbReference type="EMBL" id="MFD0872233.1"/>
    </source>
</evidence>
<evidence type="ECO:0000256" key="1">
    <source>
        <dbReference type="SAM" id="Phobius"/>
    </source>
</evidence>
<dbReference type="PANTHER" id="PTHR36833:SF1">
    <property type="entry name" value="INTEGRAL MEMBRANE TRANSPORT PROTEIN"/>
    <property type="match status" value="1"/>
</dbReference>
<accession>A0ABW3DGB5</accession>
<feature type="transmembrane region" description="Helical" evidence="1">
    <location>
        <begin position="38"/>
        <end position="57"/>
    </location>
</feature>
<feature type="transmembrane region" description="Helical" evidence="1">
    <location>
        <begin position="198"/>
        <end position="216"/>
    </location>
</feature>
<dbReference type="RefSeq" id="WP_144940483.1">
    <property type="nucleotide sequence ID" value="NZ_JBHTIU010000104.1"/>
</dbReference>
<keyword evidence="1" id="KW-0472">Membrane</keyword>
<feature type="transmembrane region" description="Helical" evidence="1">
    <location>
        <begin position="69"/>
        <end position="93"/>
    </location>
</feature>
<protein>
    <submittedName>
        <fullName evidence="2">ABC transporter permease</fullName>
    </submittedName>
</protein>
<dbReference type="Pfam" id="PF06182">
    <property type="entry name" value="ABC2_membrane_6"/>
    <property type="match status" value="1"/>
</dbReference>
<feature type="transmembrane region" description="Helical" evidence="1">
    <location>
        <begin position="142"/>
        <end position="161"/>
    </location>
</feature>
<dbReference type="Proteomes" id="UP001597120">
    <property type="component" value="Unassembled WGS sequence"/>
</dbReference>
<dbReference type="InterPro" id="IPR010390">
    <property type="entry name" value="ABC-2_transporter-like"/>
</dbReference>
<keyword evidence="3" id="KW-1185">Reference proteome</keyword>
<proteinExistence type="predicted"/>
<feature type="transmembrane region" description="Helical" evidence="1">
    <location>
        <begin position="228"/>
        <end position="248"/>
    </location>
</feature>
<reference evidence="3" key="1">
    <citation type="journal article" date="2019" name="Int. J. Syst. Evol. Microbiol.">
        <title>The Global Catalogue of Microorganisms (GCM) 10K type strain sequencing project: providing services to taxonomists for standard genome sequencing and annotation.</title>
        <authorList>
            <consortium name="The Broad Institute Genomics Platform"/>
            <consortium name="The Broad Institute Genome Sequencing Center for Infectious Disease"/>
            <person name="Wu L."/>
            <person name="Ma J."/>
        </authorList>
    </citation>
    <scope>NUCLEOTIDE SEQUENCE [LARGE SCALE GENOMIC DNA]</scope>
    <source>
        <strain evidence="3">CCUG 57263</strain>
    </source>
</reference>
<dbReference type="PANTHER" id="PTHR36833">
    <property type="entry name" value="SLR0610 PROTEIN-RELATED"/>
    <property type="match status" value="1"/>
</dbReference>
<organism evidence="2 3">
    <name type="scientific">Paenibacillus residui</name>
    <dbReference type="NCBI Taxonomy" id="629724"/>
    <lineage>
        <taxon>Bacteria</taxon>
        <taxon>Bacillati</taxon>
        <taxon>Bacillota</taxon>
        <taxon>Bacilli</taxon>
        <taxon>Bacillales</taxon>
        <taxon>Paenibacillaceae</taxon>
        <taxon>Paenibacillus</taxon>
    </lineage>
</organism>
<evidence type="ECO:0000313" key="3">
    <source>
        <dbReference type="Proteomes" id="UP001597120"/>
    </source>
</evidence>
<feature type="transmembrane region" description="Helical" evidence="1">
    <location>
        <begin position="167"/>
        <end position="186"/>
    </location>
</feature>
<name>A0ABW3DGB5_9BACL</name>
<keyword evidence="1" id="KW-0812">Transmembrane</keyword>
<feature type="transmembrane region" description="Helical" evidence="1">
    <location>
        <begin position="113"/>
        <end position="135"/>
    </location>
</feature>
<sequence length="264" mass="29265">MSTAGKLLRFCLFCWKLNLAGALEFRLNFLLTAGMMLINNTVWIFFWGVYFTSFPIVNGWELTDVMMMWAIGTIGFGLSATLFGNSLQIANIVANGRLDVYLAQPKPVLLHVLVSRMSLSAIGDVLFGVILYGIFGDHSLIGVLRFVLASVLATVFFVFFHVLSQSLAFYIGNAEGIGYQLFNIFITFSTYPTDIFKGWVRLLLFSVIPAGFISYMPIGLLRNADFSFLLWAGAAALVLTAAALFVFYRGLARYSSGNQIGLRM</sequence>
<keyword evidence="1" id="KW-1133">Transmembrane helix</keyword>